<dbReference type="EMBL" id="DUZY01000004">
    <property type="protein sequence ID" value="DAD37469.1"/>
    <property type="molecule type" value="Genomic_DNA"/>
</dbReference>
<keyword evidence="3" id="KW-1185">Reference proteome</keyword>
<dbReference type="Proteomes" id="UP000607653">
    <property type="component" value="Unassembled WGS sequence"/>
</dbReference>
<evidence type="ECO:0000313" key="2">
    <source>
        <dbReference type="EMBL" id="DAD37469.1"/>
    </source>
</evidence>
<comment type="caution">
    <text evidence="2">The sequence shown here is derived from an EMBL/GenBank/DDBJ whole genome shotgun (WGS) entry which is preliminary data.</text>
</comment>
<protein>
    <submittedName>
        <fullName evidence="2">Uncharacterized protein</fullName>
    </submittedName>
</protein>
<gene>
    <name evidence="2" type="ORF">HUJ06_008110</name>
</gene>
<feature type="region of interest" description="Disordered" evidence="1">
    <location>
        <begin position="21"/>
        <end position="90"/>
    </location>
</feature>
<dbReference type="AlphaFoldDB" id="A0A822Z1X1"/>
<accession>A0A822Z1X1</accession>
<evidence type="ECO:0000313" key="3">
    <source>
        <dbReference type="Proteomes" id="UP000607653"/>
    </source>
</evidence>
<reference evidence="2 3" key="1">
    <citation type="journal article" date="2020" name="Mol. Biol. Evol.">
        <title>Distinct Expression and Methylation Patterns for Genes with Different Fates following a Single Whole-Genome Duplication in Flowering Plants.</title>
        <authorList>
            <person name="Shi T."/>
            <person name="Rahmani R.S."/>
            <person name="Gugger P.F."/>
            <person name="Wang M."/>
            <person name="Li H."/>
            <person name="Zhang Y."/>
            <person name="Li Z."/>
            <person name="Wang Q."/>
            <person name="Van de Peer Y."/>
            <person name="Marchal K."/>
            <person name="Chen J."/>
        </authorList>
    </citation>
    <scope>NUCLEOTIDE SEQUENCE [LARGE SCALE GENOMIC DNA]</scope>
    <source>
        <tissue evidence="2">Leaf</tissue>
    </source>
</reference>
<feature type="compositionally biased region" description="Polar residues" evidence="1">
    <location>
        <begin position="60"/>
        <end position="72"/>
    </location>
</feature>
<organism evidence="2 3">
    <name type="scientific">Nelumbo nucifera</name>
    <name type="common">Sacred lotus</name>
    <dbReference type="NCBI Taxonomy" id="4432"/>
    <lineage>
        <taxon>Eukaryota</taxon>
        <taxon>Viridiplantae</taxon>
        <taxon>Streptophyta</taxon>
        <taxon>Embryophyta</taxon>
        <taxon>Tracheophyta</taxon>
        <taxon>Spermatophyta</taxon>
        <taxon>Magnoliopsida</taxon>
        <taxon>Proteales</taxon>
        <taxon>Nelumbonaceae</taxon>
        <taxon>Nelumbo</taxon>
    </lineage>
</organism>
<proteinExistence type="predicted"/>
<name>A0A822Z1X1_NELNU</name>
<sequence>MKESFPLASAVIKRSLLLHTSVSSESKKQQTYPRKKKTEQRKLIGTHSNNDSKTRLKWAPTNTLQNTTQNSGMHADPGIQKRLRVSDILP</sequence>
<feature type="compositionally biased region" description="Polar residues" evidence="1">
    <location>
        <begin position="21"/>
        <end position="32"/>
    </location>
</feature>
<evidence type="ECO:0000256" key="1">
    <source>
        <dbReference type="SAM" id="MobiDB-lite"/>
    </source>
</evidence>